<proteinExistence type="predicted"/>
<evidence type="ECO:0000313" key="2">
    <source>
        <dbReference type="EMBL" id="CAB4167215.1"/>
    </source>
</evidence>
<name>A0A6J5PDP7_9CAUD</name>
<evidence type="ECO:0008006" key="5">
    <source>
        <dbReference type="Google" id="ProtNLM"/>
    </source>
</evidence>
<evidence type="ECO:0000256" key="1">
    <source>
        <dbReference type="SAM" id="MobiDB-lite"/>
    </source>
</evidence>
<dbReference type="EMBL" id="LR797244">
    <property type="protein sequence ID" value="CAB4195206.1"/>
    <property type="molecule type" value="Genomic_DNA"/>
</dbReference>
<protein>
    <recommendedName>
        <fullName evidence="5">Major tail protein</fullName>
    </recommendedName>
</protein>
<evidence type="ECO:0000313" key="3">
    <source>
        <dbReference type="EMBL" id="CAB4195206.1"/>
    </source>
</evidence>
<dbReference type="EMBL" id="LR796812">
    <property type="protein sequence ID" value="CAB4167215.1"/>
    <property type="molecule type" value="Genomic_DNA"/>
</dbReference>
<dbReference type="EMBL" id="LR797513">
    <property type="protein sequence ID" value="CAB4222391.1"/>
    <property type="molecule type" value="Genomic_DNA"/>
</dbReference>
<dbReference type="Pfam" id="PF18906">
    <property type="entry name" value="Phage_tube_2"/>
    <property type="match status" value="1"/>
</dbReference>
<reference evidence="2" key="1">
    <citation type="submission" date="2020-04" db="EMBL/GenBank/DDBJ databases">
        <authorList>
            <person name="Chiriac C."/>
            <person name="Salcher M."/>
            <person name="Ghai R."/>
            <person name="Kavagutti S V."/>
        </authorList>
    </citation>
    <scope>NUCLEOTIDE SEQUENCE</scope>
</reference>
<sequence length="308" mass="32965">MDSASKQSAVVAEVTQGTTPASPGFKLLRDIRVSGAPQRANNRSPERRSDRMAASMVTGLNTFPKSIELPWGRDAATDILWESVLCGAWSTDVLKNASTKKPFTLEEKYEGGATDPYRRLAGCLADTCSIAFRTDGNPGSLTFGVKALTETAATSAIASSTYAAPSPGYDPSTSSEITVTNLFSISSPKLMSFQATITNNMREQWAFGSASPFGLGLGLFDVTGQVQIYFSQSSDYSTFMTRQTGLALDLTIGSTTNYKDQLQLGSVDVWNPDVDDPGASGDHMVTLNFMAKYYASDTAAIKLTRNVA</sequence>
<feature type="region of interest" description="Disordered" evidence="1">
    <location>
        <begin position="1"/>
        <end position="23"/>
    </location>
</feature>
<organism evidence="2">
    <name type="scientific">uncultured Caudovirales phage</name>
    <dbReference type="NCBI Taxonomy" id="2100421"/>
    <lineage>
        <taxon>Viruses</taxon>
        <taxon>Duplodnaviria</taxon>
        <taxon>Heunggongvirae</taxon>
        <taxon>Uroviricota</taxon>
        <taxon>Caudoviricetes</taxon>
        <taxon>Peduoviridae</taxon>
        <taxon>Maltschvirus</taxon>
        <taxon>Maltschvirus maltsch</taxon>
    </lineage>
</organism>
<gene>
    <name evidence="3" type="ORF">UFOVP1293_8</name>
    <name evidence="4" type="ORF">UFOVP1644_26</name>
    <name evidence="2" type="ORF">UFOVP860_7</name>
</gene>
<evidence type="ECO:0000313" key="4">
    <source>
        <dbReference type="EMBL" id="CAB4222391.1"/>
    </source>
</evidence>
<dbReference type="InterPro" id="IPR044000">
    <property type="entry name" value="Phage_tube_2"/>
</dbReference>
<accession>A0A6J5PDP7</accession>